<sequence length="326" mass="35902">MNTVELIGLPILLSQDAFESAAQFAAEQATPGKGKRVYLNTLAVYAVQTYLNWLELNTSLAEGDCWQPGLRAVLDVADLVLPGMGRLECRPILPGETTMTLPLETAQDRLGYVAVQFHEQLDAVDLLGFVRGVPFAEDNAPVEPMTVALSELLPLDSLLDVLHPELAIVNLREWLMGQFRHPEWRSPEAFVASHRTMRSGSRNTTGGSFSVPPDIDAQINSVSRAKAIEFQSLEKQVVLVVQVISITTEDNMLNVRLRLYPDASSDQLPRNLQITVLDETGAAILDSRPKSGSGWTEVELCDCQPGDRFSVRIALGEDSKIEEFCI</sequence>
<evidence type="ECO:0000313" key="2">
    <source>
        <dbReference type="Proteomes" id="UP000505210"/>
    </source>
</evidence>
<name>A0A6M8B805_9CYAN</name>
<keyword evidence="2" id="KW-1185">Reference proteome</keyword>
<reference evidence="1 2" key="1">
    <citation type="submission" date="2020-05" db="EMBL/GenBank/DDBJ databases">
        <title>Complete genome sequence of of a novel Thermoleptolyngbya strain isolated from hot springs of Ganzi, Sichuan China.</title>
        <authorList>
            <person name="Tang J."/>
            <person name="Daroch M."/>
            <person name="Li L."/>
            <person name="Waleron K."/>
            <person name="Waleron M."/>
            <person name="Waleron M."/>
        </authorList>
    </citation>
    <scope>NUCLEOTIDE SEQUENCE [LARGE SCALE GENOMIC DNA]</scope>
    <source>
        <strain evidence="1 2">PKUAC-SCTA183</strain>
    </source>
</reference>
<accession>A0A6M8B805</accession>
<dbReference type="RefSeq" id="WP_172354893.1">
    <property type="nucleotide sequence ID" value="NZ_CP053661.1"/>
</dbReference>
<dbReference type="Pfam" id="PF08852">
    <property type="entry name" value="DUF1822"/>
    <property type="match status" value="1"/>
</dbReference>
<organism evidence="1 2">
    <name type="scientific">Thermoleptolyngbya sichuanensis A183</name>
    <dbReference type="NCBI Taxonomy" id="2737172"/>
    <lineage>
        <taxon>Bacteria</taxon>
        <taxon>Bacillati</taxon>
        <taxon>Cyanobacteriota</taxon>
        <taxon>Cyanophyceae</taxon>
        <taxon>Oculatellales</taxon>
        <taxon>Oculatellaceae</taxon>
        <taxon>Thermoleptolyngbya</taxon>
        <taxon>Thermoleptolyngbya sichuanensis</taxon>
    </lineage>
</organism>
<dbReference type="EMBL" id="CP053661">
    <property type="protein sequence ID" value="QKD82262.1"/>
    <property type="molecule type" value="Genomic_DNA"/>
</dbReference>
<dbReference type="AlphaFoldDB" id="A0A6M8B805"/>
<dbReference type="KEGG" id="theu:HPC62_08745"/>
<protein>
    <submittedName>
        <fullName evidence="1">DUF1822 family protein</fullName>
    </submittedName>
</protein>
<proteinExistence type="predicted"/>
<dbReference type="InterPro" id="IPR014951">
    <property type="entry name" value="DUF1822"/>
</dbReference>
<evidence type="ECO:0000313" key="1">
    <source>
        <dbReference type="EMBL" id="QKD82262.1"/>
    </source>
</evidence>
<dbReference type="Proteomes" id="UP000505210">
    <property type="component" value="Chromosome"/>
</dbReference>
<gene>
    <name evidence="1" type="ORF">HPC62_08745</name>
</gene>